<evidence type="ECO:0000313" key="4">
    <source>
        <dbReference type="WBParaSite" id="Hba_06658"/>
    </source>
</evidence>
<dbReference type="AlphaFoldDB" id="A0A1I7WND2"/>
<name>A0A1I7WND2_HETBA</name>
<keyword evidence="3" id="KW-1185">Reference proteome</keyword>
<accession>A0A1I7WND2</accession>
<evidence type="ECO:0000313" key="3">
    <source>
        <dbReference type="Proteomes" id="UP000095283"/>
    </source>
</evidence>
<dbReference type="WBParaSite" id="Hba_06658">
    <property type="protein sequence ID" value="Hba_06658"/>
    <property type="gene ID" value="Hba_06658"/>
</dbReference>
<reference evidence="4" key="1">
    <citation type="submission" date="2016-11" db="UniProtKB">
        <authorList>
            <consortium name="WormBaseParasite"/>
        </authorList>
    </citation>
    <scope>IDENTIFICATION</scope>
</reference>
<feature type="chain" id="PRO_5009310717" evidence="2">
    <location>
        <begin position="21"/>
        <end position="135"/>
    </location>
</feature>
<evidence type="ECO:0000256" key="1">
    <source>
        <dbReference type="SAM" id="MobiDB-lite"/>
    </source>
</evidence>
<feature type="signal peptide" evidence="2">
    <location>
        <begin position="1"/>
        <end position="20"/>
    </location>
</feature>
<proteinExistence type="predicted"/>
<keyword evidence="2" id="KW-0732">Signal</keyword>
<feature type="region of interest" description="Disordered" evidence="1">
    <location>
        <begin position="50"/>
        <end position="89"/>
    </location>
</feature>
<evidence type="ECO:0000256" key="2">
    <source>
        <dbReference type="SAM" id="SignalP"/>
    </source>
</evidence>
<feature type="region of interest" description="Disordered" evidence="1">
    <location>
        <begin position="106"/>
        <end position="125"/>
    </location>
</feature>
<sequence>MRHLLVLISLSSLICTFTFARPQYKEDDTDYRFYEDDSNGVVIDRVIEPRGKHGSHHHHHHHHQHHQHQHQKHHQHIQHEENDLDELNPQDLSSDELITKPYLRTNRLPGLSPISPNATMQGSAGDRFTLTHSCI</sequence>
<feature type="compositionally biased region" description="Basic residues" evidence="1">
    <location>
        <begin position="52"/>
        <end position="76"/>
    </location>
</feature>
<organism evidence="3 4">
    <name type="scientific">Heterorhabditis bacteriophora</name>
    <name type="common">Entomopathogenic nematode worm</name>
    <dbReference type="NCBI Taxonomy" id="37862"/>
    <lineage>
        <taxon>Eukaryota</taxon>
        <taxon>Metazoa</taxon>
        <taxon>Ecdysozoa</taxon>
        <taxon>Nematoda</taxon>
        <taxon>Chromadorea</taxon>
        <taxon>Rhabditida</taxon>
        <taxon>Rhabditina</taxon>
        <taxon>Rhabditomorpha</taxon>
        <taxon>Strongyloidea</taxon>
        <taxon>Heterorhabditidae</taxon>
        <taxon>Heterorhabditis</taxon>
    </lineage>
</organism>
<protein>
    <submittedName>
        <fullName evidence="4">Secreted protein</fullName>
    </submittedName>
</protein>
<dbReference type="Proteomes" id="UP000095283">
    <property type="component" value="Unplaced"/>
</dbReference>